<sequence length="83" mass="8856">MILGARPRKPQRWHQDARPLGAIRTPFLRVEGASRMVVTGTAGHTSPTPGQGRKAGPVRRAPQPSVLSTRSCPRGIPCLAPLA</sequence>
<feature type="region of interest" description="Disordered" evidence="1">
    <location>
        <begin position="1"/>
        <end position="20"/>
    </location>
</feature>
<dbReference type="EMBL" id="CM000913">
    <property type="protein sequence ID" value="EFG09449.1"/>
    <property type="molecule type" value="Genomic_DNA"/>
</dbReference>
<dbReference type="AlphaFoldDB" id="E2Q7R7"/>
<protein>
    <submittedName>
        <fullName evidence="2">Uncharacterized protein</fullName>
    </submittedName>
</protein>
<evidence type="ECO:0000256" key="1">
    <source>
        <dbReference type="SAM" id="MobiDB-lite"/>
    </source>
</evidence>
<dbReference type="Proteomes" id="UP000002357">
    <property type="component" value="Chromosome"/>
</dbReference>
<proteinExistence type="predicted"/>
<evidence type="ECO:0000313" key="2">
    <source>
        <dbReference type="EMBL" id="EFG09449.1"/>
    </source>
</evidence>
<evidence type="ECO:0000313" key="3">
    <source>
        <dbReference type="Proteomes" id="UP000002357"/>
    </source>
</evidence>
<reference evidence="2 3" key="1">
    <citation type="journal article" date="2010" name="Genome Biol. Evol.">
        <title>The sequence of a 1.8-mb bacterial linear plasmid reveals a rich evolutionary reservoir of secondary metabolic pathways.</title>
        <authorList>
            <person name="Medema M.H."/>
            <person name="Trefzer A."/>
            <person name="Kovalchuk A."/>
            <person name="van den Berg M."/>
            <person name="Mueller U."/>
            <person name="Heijne W."/>
            <person name="Wu L."/>
            <person name="Alam M.T."/>
            <person name="Ronning C.M."/>
            <person name="Nierman W.C."/>
            <person name="Bovenberg R.A.L."/>
            <person name="Breitling R."/>
            <person name="Takano E."/>
        </authorList>
    </citation>
    <scope>NUCLEOTIDE SEQUENCE [LARGE SCALE GENOMIC DNA]</scope>
    <source>
        <strain evidence="3">ATCC 27064 / DSM 738 / JCM 4710 / NBRC 13307 / NCIMB 12785 / NRRL 3585 / VKM Ac-602</strain>
    </source>
</reference>
<name>E2Q7R7_STRCL</name>
<feature type="region of interest" description="Disordered" evidence="1">
    <location>
        <begin position="39"/>
        <end position="74"/>
    </location>
</feature>
<keyword evidence="3" id="KW-1185">Reference proteome</keyword>
<accession>E2Q7R7</accession>
<gene>
    <name evidence="2" type="ORF">SCLAV_4378</name>
</gene>
<organism evidence="2 3">
    <name type="scientific">Streptomyces clavuligerus</name>
    <dbReference type="NCBI Taxonomy" id="1901"/>
    <lineage>
        <taxon>Bacteria</taxon>
        <taxon>Bacillati</taxon>
        <taxon>Actinomycetota</taxon>
        <taxon>Actinomycetes</taxon>
        <taxon>Kitasatosporales</taxon>
        <taxon>Streptomycetaceae</taxon>
        <taxon>Streptomyces</taxon>
    </lineage>
</organism>
<feature type="compositionally biased region" description="Basic residues" evidence="1">
    <location>
        <begin position="1"/>
        <end position="12"/>
    </location>
</feature>